<gene>
    <name evidence="1" type="ORF">LVIROSA_LOCUS24098</name>
</gene>
<name>A0AAU9NJ86_9ASTR</name>
<dbReference type="Proteomes" id="UP001157418">
    <property type="component" value="Unassembled WGS sequence"/>
</dbReference>
<dbReference type="AlphaFoldDB" id="A0AAU9NJ86"/>
<organism evidence="1 2">
    <name type="scientific">Lactuca virosa</name>
    <dbReference type="NCBI Taxonomy" id="75947"/>
    <lineage>
        <taxon>Eukaryota</taxon>
        <taxon>Viridiplantae</taxon>
        <taxon>Streptophyta</taxon>
        <taxon>Embryophyta</taxon>
        <taxon>Tracheophyta</taxon>
        <taxon>Spermatophyta</taxon>
        <taxon>Magnoliopsida</taxon>
        <taxon>eudicotyledons</taxon>
        <taxon>Gunneridae</taxon>
        <taxon>Pentapetalae</taxon>
        <taxon>asterids</taxon>
        <taxon>campanulids</taxon>
        <taxon>Asterales</taxon>
        <taxon>Asteraceae</taxon>
        <taxon>Cichorioideae</taxon>
        <taxon>Cichorieae</taxon>
        <taxon>Lactucinae</taxon>
        <taxon>Lactuca</taxon>
    </lineage>
</organism>
<keyword evidence="2" id="KW-1185">Reference proteome</keyword>
<sequence>MHHRRNQRHSRRLPEKTFIDNWKTRVESLFDFQIDEVRIDCNRWTETPILARLLGTTTQQRCIGSIIAGKEKKVVYEGSSVFVYLFTTTRQCKTFNQWQVML</sequence>
<accession>A0AAU9NJ86</accession>
<reference evidence="1 2" key="1">
    <citation type="submission" date="2022-01" db="EMBL/GenBank/DDBJ databases">
        <authorList>
            <person name="Xiong W."/>
            <person name="Schranz E."/>
        </authorList>
    </citation>
    <scope>NUCLEOTIDE SEQUENCE [LARGE SCALE GENOMIC DNA]</scope>
</reference>
<dbReference type="EMBL" id="CAKMRJ010004445">
    <property type="protein sequence ID" value="CAH1437803.1"/>
    <property type="molecule type" value="Genomic_DNA"/>
</dbReference>
<comment type="caution">
    <text evidence="1">The sequence shown here is derived from an EMBL/GenBank/DDBJ whole genome shotgun (WGS) entry which is preliminary data.</text>
</comment>
<evidence type="ECO:0000313" key="1">
    <source>
        <dbReference type="EMBL" id="CAH1437803.1"/>
    </source>
</evidence>
<protein>
    <submittedName>
        <fullName evidence="1">Uncharacterized protein</fullName>
    </submittedName>
</protein>
<proteinExistence type="predicted"/>
<evidence type="ECO:0000313" key="2">
    <source>
        <dbReference type="Proteomes" id="UP001157418"/>
    </source>
</evidence>